<feature type="compositionally biased region" description="Basic and acidic residues" evidence="1">
    <location>
        <begin position="16"/>
        <end position="29"/>
    </location>
</feature>
<organism evidence="2 3">
    <name type="scientific">Heterodera trifolii</name>
    <dbReference type="NCBI Taxonomy" id="157864"/>
    <lineage>
        <taxon>Eukaryota</taxon>
        <taxon>Metazoa</taxon>
        <taxon>Ecdysozoa</taxon>
        <taxon>Nematoda</taxon>
        <taxon>Chromadorea</taxon>
        <taxon>Rhabditida</taxon>
        <taxon>Tylenchina</taxon>
        <taxon>Tylenchomorpha</taxon>
        <taxon>Tylenchoidea</taxon>
        <taxon>Heteroderidae</taxon>
        <taxon>Heteroderinae</taxon>
        <taxon>Heterodera</taxon>
    </lineage>
</organism>
<reference evidence="2 3" key="1">
    <citation type="submission" date="2024-10" db="EMBL/GenBank/DDBJ databases">
        <authorList>
            <person name="Kim D."/>
        </authorList>
    </citation>
    <scope>NUCLEOTIDE SEQUENCE [LARGE SCALE GENOMIC DNA]</scope>
    <source>
        <strain evidence="2">BH-2024</strain>
    </source>
</reference>
<accession>A0ABD2KA24</accession>
<dbReference type="Proteomes" id="UP001620626">
    <property type="component" value="Unassembled WGS sequence"/>
</dbReference>
<evidence type="ECO:0000313" key="3">
    <source>
        <dbReference type="Proteomes" id="UP001620626"/>
    </source>
</evidence>
<protein>
    <submittedName>
        <fullName evidence="2">Uncharacterized protein</fullName>
    </submittedName>
</protein>
<sequence length="432" mass="50152">MPKSKVKEGKKRRRGKNENDIMKRELVEKDGDDQESWYVAAAIARDVKRNKIGGVNPSKKQCQLMPHRELRRRLEFAQTEEIGDGQVCGCAARVKASEIWVCNDVWMDIFPSFDHAQLGLNLALLSPRFDALVDKHFDGKTQFTIWNQIRIVEDIGSPIVSVEHIDGQIVQFPLPDRPLPNKIRFHFLLIAYIDHSVITFLSANKPIWDRSGTKFEFTSWFYKIHQFWDVFARQLCPIFTSSIRHLEFYSCDDMDDLLRYTSPTFLTDLDQLNSIDGGSLFPDVIADDGPNAATSAGQALSKWVHTPTKNGQSKRLRCEDFVHPQNLERINSFKEKFLRATTTTSASYKIRFCVWRKSTPIEPFELVNERTNEQLTLMRKENGGGEFINWLFKRCPIIMETATQKDDWKDENLDHLNGVYFHHFRIYKKSPK</sequence>
<proteinExistence type="predicted"/>
<keyword evidence="3" id="KW-1185">Reference proteome</keyword>
<comment type="caution">
    <text evidence="2">The sequence shown here is derived from an EMBL/GenBank/DDBJ whole genome shotgun (WGS) entry which is preliminary data.</text>
</comment>
<name>A0ABD2KA24_9BILA</name>
<dbReference type="EMBL" id="JBICBT010000806">
    <property type="protein sequence ID" value="KAL3099767.1"/>
    <property type="molecule type" value="Genomic_DNA"/>
</dbReference>
<evidence type="ECO:0000256" key="1">
    <source>
        <dbReference type="SAM" id="MobiDB-lite"/>
    </source>
</evidence>
<gene>
    <name evidence="2" type="ORF">niasHT_025289</name>
</gene>
<evidence type="ECO:0000313" key="2">
    <source>
        <dbReference type="EMBL" id="KAL3099767.1"/>
    </source>
</evidence>
<feature type="region of interest" description="Disordered" evidence="1">
    <location>
        <begin position="1"/>
        <end position="32"/>
    </location>
</feature>
<dbReference type="AlphaFoldDB" id="A0ABD2KA24"/>